<gene>
    <name evidence="1" type="ORF">GGQ73_003497</name>
</gene>
<sequence length="60" mass="6568">MQKQVFFDAVRGPLFGGALAVPQVQGMDGILDRALADRTPLRHLTYMLATAFCCPTRCVV</sequence>
<evidence type="ECO:0000313" key="1">
    <source>
        <dbReference type="EMBL" id="MBB3947529.1"/>
    </source>
</evidence>
<proteinExistence type="predicted"/>
<comment type="caution">
    <text evidence="1">The sequence shown here is derived from an EMBL/GenBank/DDBJ whole genome shotgun (WGS) entry which is preliminary data.</text>
</comment>
<keyword evidence="2" id="KW-1185">Reference proteome</keyword>
<reference evidence="1 2" key="1">
    <citation type="submission" date="2020-08" db="EMBL/GenBank/DDBJ databases">
        <title>Genomic Encyclopedia of Type Strains, Phase IV (KMG-IV): sequencing the most valuable type-strain genomes for metagenomic binning, comparative biology and taxonomic classification.</title>
        <authorList>
            <person name="Goeker M."/>
        </authorList>
    </citation>
    <scope>NUCLEOTIDE SEQUENCE [LARGE SCALE GENOMIC DNA]</scope>
    <source>
        <strain evidence="1 2">DSM 26438</strain>
    </source>
</reference>
<protein>
    <submittedName>
        <fullName evidence="1">Uncharacterized protein</fullName>
    </submittedName>
</protein>
<accession>A0A7W6CAJ5</accession>
<organism evidence="1 2">
    <name type="scientific">Rhizobium skierniewicense</name>
    <dbReference type="NCBI Taxonomy" id="984260"/>
    <lineage>
        <taxon>Bacteria</taxon>
        <taxon>Pseudomonadati</taxon>
        <taxon>Pseudomonadota</taxon>
        <taxon>Alphaproteobacteria</taxon>
        <taxon>Hyphomicrobiales</taxon>
        <taxon>Rhizobiaceae</taxon>
        <taxon>Rhizobium/Agrobacterium group</taxon>
        <taxon>Rhizobium</taxon>
    </lineage>
</organism>
<dbReference type="RefSeq" id="WP_183897183.1">
    <property type="nucleotide sequence ID" value="NZ_JACIDV010000011.1"/>
</dbReference>
<name>A0A7W6CAJ5_9HYPH</name>
<dbReference type="AlphaFoldDB" id="A0A7W6CAJ5"/>
<dbReference type="Proteomes" id="UP000565286">
    <property type="component" value="Unassembled WGS sequence"/>
</dbReference>
<dbReference type="EMBL" id="JACIDV010000011">
    <property type="protein sequence ID" value="MBB3947529.1"/>
    <property type="molecule type" value="Genomic_DNA"/>
</dbReference>
<evidence type="ECO:0000313" key="2">
    <source>
        <dbReference type="Proteomes" id="UP000565286"/>
    </source>
</evidence>